<name>A0A918LXN2_9ACTN</name>
<reference evidence="1" key="1">
    <citation type="journal article" date="2014" name="Int. J. Syst. Evol. Microbiol.">
        <title>Complete genome sequence of Corynebacterium casei LMG S-19264T (=DSM 44701T), isolated from a smear-ripened cheese.</title>
        <authorList>
            <consortium name="US DOE Joint Genome Institute (JGI-PGF)"/>
            <person name="Walter F."/>
            <person name="Albersmeier A."/>
            <person name="Kalinowski J."/>
            <person name="Ruckert C."/>
        </authorList>
    </citation>
    <scope>NUCLEOTIDE SEQUENCE</scope>
    <source>
        <strain evidence="1">JCM 3172</strain>
    </source>
</reference>
<accession>A0A918LXN2</accession>
<keyword evidence="2" id="KW-1185">Reference proteome</keyword>
<sequence length="291" mass="32456">MTLRPTQLPKLRDQTRTFLQDPESAIRSATNSDLHVGLDNLVACLNAADLYWATPDMTALAMSSGAQLAAARWATADRPSPCGLMLFDGGLGTIDSHGVAIPVEAIVWGPARGKCMLWLLVSRRRMVQEVEQLKQPFTLVEEKIPPLMPVYGFALPVTVEPVPLIDKDLPQPIVAALAASWLLMQQRLLVERARHRPDKTTARSYARAGRPVPEVTSVGLRRQYVLSGQEDEGTDIAGRRYLHRWVVSGHWRDQPHGPDRALRRKTWIPSYVKGPEGAPLLSTEKVNVWRR</sequence>
<evidence type="ECO:0000313" key="2">
    <source>
        <dbReference type="Proteomes" id="UP000619486"/>
    </source>
</evidence>
<reference evidence="1" key="2">
    <citation type="submission" date="2020-09" db="EMBL/GenBank/DDBJ databases">
        <authorList>
            <person name="Sun Q."/>
            <person name="Ohkuma M."/>
        </authorList>
    </citation>
    <scope>NUCLEOTIDE SEQUENCE</scope>
    <source>
        <strain evidence="1">JCM 3172</strain>
    </source>
</reference>
<dbReference type="Proteomes" id="UP000619486">
    <property type="component" value="Unassembled WGS sequence"/>
</dbReference>
<dbReference type="EMBL" id="BMQQ01000051">
    <property type="protein sequence ID" value="GGT65359.1"/>
    <property type="molecule type" value="Genomic_DNA"/>
</dbReference>
<evidence type="ECO:0000313" key="1">
    <source>
        <dbReference type="EMBL" id="GGT65359.1"/>
    </source>
</evidence>
<protein>
    <submittedName>
        <fullName evidence="1">Uncharacterized protein</fullName>
    </submittedName>
</protein>
<dbReference type="RefSeq" id="WP_229833339.1">
    <property type="nucleotide sequence ID" value="NZ_BMQQ01000051.1"/>
</dbReference>
<organism evidence="1 2">
    <name type="scientific">Streptomyces purpureus</name>
    <dbReference type="NCBI Taxonomy" id="1951"/>
    <lineage>
        <taxon>Bacteria</taxon>
        <taxon>Bacillati</taxon>
        <taxon>Actinomycetota</taxon>
        <taxon>Actinomycetes</taxon>
        <taxon>Kitasatosporales</taxon>
        <taxon>Streptomycetaceae</taxon>
        <taxon>Streptomyces</taxon>
    </lineage>
</organism>
<gene>
    <name evidence="1" type="ORF">GCM10014713_67870</name>
</gene>
<comment type="caution">
    <text evidence="1">The sequence shown here is derived from an EMBL/GenBank/DDBJ whole genome shotgun (WGS) entry which is preliminary data.</text>
</comment>
<dbReference type="AlphaFoldDB" id="A0A918LXN2"/>
<proteinExistence type="predicted"/>